<keyword evidence="3" id="KW-1185">Reference proteome</keyword>
<accession>A0AA36DR93</accession>
<evidence type="ECO:0000313" key="2">
    <source>
        <dbReference type="EMBL" id="CAJ0591740.1"/>
    </source>
</evidence>
<proteinExistence type="predicted"/>
<dbReference type="Proteomes" id="UP001176961">
    <property type="component" value="Unassembled WGS sequence"/>
</dbReference>
<name>A0AA36DR93_CYLNA</name>
<gene>
    <name evidence="2" type="ORF">CYNAS_LOCUS3723</name>
</gene>
<comment type="caution">
    <text evidence="2">The sequence shown here is derived from an EMBL/GenBank/DDBJ whole genome shotgun (WGS) entry which is preliminary data.</text>
</comment>
<dbReference type="EMBL" id="CATQJL010000001">
    <property type="protein sequence ID" value="CAJ0591740.1"/>
    <property type="molecule type" value="Genomic_DNA"/>
</dbReference>
<evidence type="ECO:0000313" key="3">
    <source>
        <dbReference type="Proteomes" id="UP001176961"/>
    </source>
</evidence>
<sequence>MSSNASFPFFSPSDFPADLLQNNSDSEQLLYSDWTEIVPTFVPDNYYLQQDHGYEFGTMSPQTNQVQPQQTQNQLYTYPSSNDNSYQSHDNQLYMQPSPPESFHNGTFDNQLYMMPQQHSMQSRHMQSIGSQVLAQPFQHQEERHSQHLQTLSDTLTSGNVSDSSNAESPTFPGVREVSGDMFLEDPVMLRHTCIPVERTKDKADRLSYECLQQVRGNPEATLHPTINHWLTVFDKIETMTWGGNAEKRNAVMAHYMKKNGYESRRHAYNRAVNRTVREVTMTNVPEVLRNLPDGSTFLQVQEPSLHIYMSQTIIRRAVSHDLFALVGDGIHKINPRSRRGAVRVDGGQVYTVHGICRGGFEVPLLFAVTKNKREEDYVIIFNKLKAAMEEAIEGLSLTEPRLRVVLDFEQAAINAAKRFSNASVEGCAWHLSQAWVRRRNTLGILRFLKGSERCGSVVQWWRTLKGLPFLPTEYFHHVEAMRRPPVEREHPAYGPCKKFLNYLRNTWLDGPFKTMWCKYMVDVQRTTNTAENYHGRLRKILGKKHPPLAQLILAFRSFTLVAKGTLARMELRRSEPKMLRKRDRIRREKVEGAMASFATLRSENLLDTVTVEEYLRRMSKYTSDKAI</sequence>
<reference evidence="2" key="1">
    <citation type="submission" date="2023-07" db="EMBL/GenBank/DDBJ databases">
        <authorList>
            <consortium name="CYATHOMIX"/>
        </authorList>
    </citation>
    <scope>NUCLEOTIDE SEQUENCE</scope>
    <source>
        <strain evidence="2">N/A</strain>
    </source>
</reference>
<organism evidence="2 3">
    <name type="scientific">Cylicocyclus nassatus</name>
    <name type="common">Nematode worm</name>
    <dbReference type="NCBI Taxonomy" id="53992"/>
    <lineage>
        <taxon>Eukaryota</taxon>
        <taxon>Metazoa</taxon>
        <taxon>Ecdysozoa</taxon>
        <taxon>Nematoda</taxon>
        <taxon>Chromadorea</taxon>
        <taxon>Rhabditida</taxon>
        <taxon>Rhabditina</taxon>
        <taxon>Rhabditomorpha</taxon>
        <taxon>Strongyloidea</taxon>
        <taxon>Strongylidae</taxon>
        <taxon>Cylicocyclus</taxon>
    </lineage>
</organism>
<evidence type="ECO:0000256" key="1">
    <source>
        <dbReference type="SAM" id="MobiDB-lite"/>
    </source>
</evidence>
<dbReference type="AlphaFoldDB" id="A0AA36DR93"/>
<feature type="region of interest" description="Disordered" evidence="1">
    <location>
        <begin position="155"/>
        <end position="174"/>
    </location>
</feature>
<evidence type="ECO:0008006" key="4">
    <source>
        <dbReference type="Google" id="ProtNLM"/>
    </source>
</evidence>
<protein>
    <recommendedName>
        <fullName evidence="4">MULE transposase domain-containing protein</fullName>
    </recommendedName>
</protein>
<feature type="compositionally biased region" description="Polar residues" evidence="1">
    <location>
        <begin position="155"/>
        <end position="169"/>
    </location>
</feature>